<organism evidence="3 4">
    <name type="scientific">Dictyobacter arantiisoli</name>
    <dbReference type="NCBI Taxonomy" id="2014874"/>
    <lineage>
        <taxon>Bacteria</taxon>
        <taxon>Bacillati</taxon>
        <taxon>Chloroflexota</taxon>
        <taxon>Ktedonobacteria</taxon>
        <taxon>Ktedonobacterales</taxon>
        <taxon>Dictyobacteraceae</taxon>
        <taxon>Dictyobacter</taxon>
    </lineage>
</organism>
<accession>A0A5A5TKM0</accession>
<gene>
    <name evidence="3" type="ORF">KDI_53790</name>
</gene>
<dbReference type="PANTHER" id="PTHR43476">
    <property type="entry name" value="3-(3-HYDROXY-PHENYL)PROPIONATE/3-HYDROXYCINNAMIC ACID HYDROXYLASE"/>
    <property type="match status" value="1"/>
</dbReference>
<proteinExistence type="predicted"/>
<dbReference type="GO" id="GO:0004497">
    <property type="term" value="F:monooxygenase activity"/>
    <property type="evidence" value="ECO:0007669"/>
    <property type="project" value="UniProtKB-KW"/>
</dbReference>
<dbReference type="Proteomes" id="UP000322530">
    <property type="component" value="Unassembled WGS sequence"/>
</dbReference>
<dbReference type="AlphaFoldDB" id="A0A5A5TKM0"/>
<sequence length="385" mass="42991">MLALLLARQGISVTLLEAHTDFDRAFRGDTLHPSVLHILDEIGLSERVLQLHHSRIRQLGFQTPAGKTLTMVDFDALSHDRYGFIAIVPQAAFLDFIVAEAKKYAHFQLVMGAQVDELLEVDGQVAGVRYRGLEGRCEVRAVLTVGADGRFSRLRKLAGFKPIRTSPPMDVLWLRLSRRAGDPAMAFGRFAPQRIVAVINRDDYWQIGCVIPKGHYQQVRAAGIEHFRDSLAGIIPELADRLDGLQNWQQVSVLSVESDRLPRWYRPGLLLIGDAAHVMSPVGGVGINYAIQDAVVASNVLGGKLKYGVAQLQDLARVQRQRQFPTRFIQLFQAILQKNVLSVALNRQQREAPLFMRIMAHIPMANRIAAHVIGYGIKRVHVKAL</sequence>
<reference evidence="3 4" key="1">
    <citation type="submission" date="2019-01" db="EMBL/GenBank/DDBJ databases">
        <title>Draft genome sequence of Dictyobacter sp. Uno17.</title>
        <authorList>
            <person name="Wang C.M."/>
            <person name="Zheng Y."/>
            <person name="Sakai Y."/>
            <person name="Abe K."/>
            <person name="Yokota A."/>
            <person name="Yabe S."/>
        </authorList>
    </citation>
    <scope>NUCLEOTIDE SEQUENCE [LARGE SCALE GENOMIC DNA]</scope>
    <source>
        <strain evidence="3 4">Uno17</strain>
    </source>
</reference>
<protein>
    <submittedName>
        <fullName evidence="3">Monooxygenase</fullName>
    </submittedName>
</protein>
<evidence type="ECO:0000313" key="3">
    <source>
        <dbReference type="EMBL" id="GCF11815.1"/>
    </source>
</evidence>
<keyword evidence="3" id="KW-0503">Monooxygenase</keyword>
<dbReference type="InterPro" id="IPR036188">
    <property type="entry name" value="FAD/NAD-bd_sf"/>
</dbReference>
<dbReference type="Pfam" id="PF01494">
    <property type="entry name" value="FAD_binding_3"/>
    <property type="match status" value="1"/>
</dbReference>
<evidence type="ECO:0000256" key="1">
    <source>
        <dbReference type="ARBA" id="ARBA00023002"/>
    </source>
</evidence>
<dbReference type="Gene3D" id="3.50.50.60">
    <property type="entry name" value="FAD/NAD(P)-binding domain"/>
    <property type="match status" value="1"/>
</dbReference>
<dbReference type="PANTHER" id="PTHR43476:SF5">
    <property type="entry name" value="FAD-DEPENDENT MONOOXYGENASE"/>
    <property type="match status" value="1"/>
</dbReference>
<name>A0A5A5TKM0_9CHLR</name>
<dbReference type="SUPFAM" id="SSF51905">
    <property type="entry name" value="FAD/NAD(P)-binding domain"/>
    <property type="match status" value="1"/>
</dbReference>
<keyword evidence="1" id="KW-0560">Oxidoreductase</keyword>
<keyword evidence="4" id="KW-1185">Reference proteome</keyword>
<feature type="domain" description="FAD-binding" evidence="2">
    <location>
        <begin position="1"/>
        <end position="311"/>
    </location>
</feature>
<dbReference type="PRINTS" id="PR00420">
    <property type="entry name" value="RNGMNOXGNASE"/>
</dbReference>
<dbReference type="EMBL" id="BIXY01000150">
    <property type="protein sequence ID" value="GCF11815.1"/>
    <property type="molecule type" value="Genomic_DNA"/>
</dbReference>
<evidence type="ECO:0000259" key="2">
    <source>
        <dbReference type="Pfam" id="PF01494"/>
    </source>
</evidence>
<evidence type="ECO:0000313" key="4">
    <source>
        <dbReference type="Proteomes" id="UP000322530"/>
    </source>
</evidence>
<dbReference type="InterPro" id="IPR050631">
    <property type="entry name" value="PheA/TfdB_FAD_monoxygenase"/>
</dbReference>
<dbReference type="InterPro" id="IPR002938">
    <property type="entry name" value="FAD-bd"/>
</dbReference>
<dbReference type="GO" id="GO:0071949">
    <property type="term" value="F:FAD binding"/>
    <property type="evidence" value="ECO:0007669"/>
    <property type="project" value="InterPro"/>
</dbReference>
<comment type="caution">
    <text evidence="3">The sequence shown here is derived from an EMBL/GenBank/DDBJ whole genome shotgun (WGS) entry which is preliminary data.</text>
</comment>